<evidence type="ECO:0000313" key="2">
    <source>
        <dbReference type="EMBL" id="SFO39938.1"/>
    </source>
</evidence>
<dbReference type="STRING" id="260086.SAMN05216207_105131"/>
<dbReference type="EMBL" id="FOUY01000051">
    <property type="protein sequence ID" value="SFO39938.1"/>
    <property type="molecule type" value="Genomic_DNA"/>
</dbReference>
<accession>A0A1I5GV86</accession>
<feature type="compositionally biased region" description="Basic residues" evidence="1">
    <location>
        <begin position="1"/>
        <end position="19"/>
    </location>
</feature>
<name>A0A1I5GV86_PSUAM</name>
<sequence length="143" mass="15692">MMPRMPRRSSGRAKGRPSKGPRVVIFPRLPLAAEEALKDLATRRGLSWSEIGAELVAHGLRRRGELPPTLPVRYSSADTADLTVRIPVADNAELRALARELDRHLSIVAGSLIEIGLRHAPELPGQIPVQYQTPQEQPLTKAS</sequence>
<dbReference type="AlphaFoldDB" id="A0A1I5GV86"/>
<evidence type="ECO:0000313" key="3">
    <source>
        <dbReference type="Proteomes" id="UP000199614"/>
    </source>
</evidence>
<dbReference type="Proteomes" id="UP000199614">
    <property type="component" value="Unassembled WGS sequence"/>
</dbReference>
<proteinExistence type="predicted"/>
<gene>
    <name evidence="2" type="ORF">SAMN05216207_105131</name>
</gene>
<reference evidence="2 3" key="1">
    <citation type="submission" date="2016-10" db="EMBL/GenBank/DDBJ databases">
        <authorList>
            <person name="de Groot N.N."/>
        </authorList>
    </citation>
    <scope>NUCLEOTIDE SEQUENCE [LARGE SCALE GENOMIC DNA]</scope>
    <source>
        <strain evidence="2 3">CGMCC 4.1877</strain>
    </source>
</reference>
<feature type="region of interest" description="Disordered" evidence="1">
    <location>
        <begin position="1"/>
        <end position="21"/>
    </location>
</feature>
<protein>
    <submittedName>
        <fullName evidence="2">Uncharacterized protein</fullName>
    </submittedName>
</protein>
<evidence type="ECO:0000256" key="1">
    <source>
        <dbReference type="SAM" id="MobiDB-lite"/>
    </source>
</evidence>
<organism evidence="2 3">
    <name type="scientific">Pseudonocardia ammonioxydans</name>
    <dbReference type="NCBI Taxonomy" id="260086"/>
    <lineage>
        <taxon>Bacteria</taxon>
        <taxon>Bacillati</taxon>
        <taxon>Actinomycetota</taxon>
        <taxon>Actinomycetes</taxon>
        <taxon>Pseudonocardiales</taxon>
        <taxon>Pseudonocardiaceae</taxon>
        <taxon>Pseudonocardia</taxon>
    </lineage>
</organism>
<keyword evidence="3" id="KW-1185">Reference proteome</keyword>